<sequence>MRRDPRRRPRAARRRWASGRCPVAVRDLDRPSRRRRHGHGLPDRRDGSPVLNSALDLAAQGWAVLPCREAGSTAKAPYLRHGFHEASRDPGVIRAWWERWPHAMIGAPVPETLLVLDVDPRNGGSRTELEDVLGPLPHTLTVTSGRGDGGQHLYFLRPVGQVVSARLPAGIDLKVSGYCIVPPSLHPATGRPYVWNDALPVALPARALAALRPAPRPRPRPSRPGSADRFAGLVRAVGSASVGGRNAALFWAACRAVDEDAPEQVFDDLAAAALSAGLTEREAHRTIDSARRRKELAS</sequence>
<dbReference type="KEGG" id="xyl:ET495_11265"/>
<evidence type="ECO:0008006" key="6">
    <source>
        <dbReference type="Google" id="ProtNLM"/>
    </source>
</evidence>
<evidence type="ECO:0000313" key="4">
    <source>
        <dbReference type="EMBL" id="QAY63729.1"/>
    </source>
</evidence>
<evidence type="ECO:0000259" key="2">
    <source>
        <dbReference type="SMART" id="SM00942"/>
    </source>
</evidence>
<dbReference type="EMBL" id="CP035495">
    <property type="protein sequence ID" value="QAY63729.1"/>
    <property type="molecule type" value="Genomic_DNA"/>
</dbReference>
<dbReference type="CDD" id="cd04859">
    <property type="entry name" value="Prim_Pol"/>
    <property type="match status" value="1"/>
</dbReference>
<reference evidence="4 5" key="1">
    <citation type="submission" date="2019-01" db="EMBL/GenBank/DDBJ databases">
        <title>Genome sequencing of strain 2JSPR-7.</title>
        <authorList>
            <person name="Heo J."/>
            <person name="Kim S.-J."/>
            <person name="Kim J.-S."/>
            <person name="Hong S.-B."/>
            <person name="Kwon S.-W."/>
        </authorList>
    </citation>
    <scope>NUCLEOTIDE SEQUENCE [LARGE SCALE GENOMIC DNA]</scope>
    <source>
        <strain evidence="4 5">2JSPR-7</strain>
    </source>
</reference>
<evidence type="ECO:0000259" key="3">
    <source>
        <dbReference type="SMART" id="SM00943"/>
    </source>
</evidence>
<gene>
    <name evidence="4" type="ORF">ET495_11265</name>
</gene>
<dbReference type="SUPFAM" id="SSF56747">
    <property type="entry name" value="Prim-pol domain"/>
    <property type="match status" value="1"/>
</dbReference>
<feature type="domain" description="DNA primase/polymerase bifunctional N-terminal" evidence="3">
    <location>
        <begin position="54"/>
        <end position="211"/>
    </location>
</feature>
<feature type="domain" description="Primase C-terminal 1" evidence="2">
    <location>
        <begin position="234"/>
        <end position="294"/>
    </location>
</feature>
<protein>
    <recommendedName>
        <fullName evidence="6">DNA primase</fullName>
    </recommendedName>
</protein>
<dbReference type="SMART" id="SM00943">
    <property type="entry name" value="Prim-Pol"/>
    <property type="match status" value="1"/>
</dbReference>
<name>A0A4P6EQM4_9MICO</name>
<feature type="region of interest" description="Disordered" evidence="1">
    <location>
        <begin position="27"/>
        <end position="49"/>
    </location>
</feature>
<dbReference type="Proteomes" id="UP000291758">
    <property type="component" value="Chromosome"/>
</dbReference>
<accession>A0A4P6EQM4</accession>
<dbReference type="AlphaFoldDB" id="A0A4P6EQM4"/>
<proteinExistence type="predicted"/>
<dbReference type="Pfam" id="PF09250">
    <property type="entry name" value="Prim-Pol"/>
    <property type="match status" value="1"/>
</dbReference>
<organism evidence="4 5">
    <name type="scientific">Xylanimonas allomyrinae</name>
    <dbReference type="NCBI Taxonomy" id="2509459"/>
    <lineage>
        <taxon>Bacteria</taxon>
        <taxon>Bacillati</taxon>
        <taxon>Actinomycetota</taxon>
        <taxon>Actinomycetes</taxon>
        <taxon>Micrococcales</taxon>
        <taxon>Promicromonosporaceae</taxon>
        <taxon>Xylanimonas</taxon>
    </lineage>
</organism>
<dbReference type="SMART" id="SM00942">
    <property type="entry name" value="PriCT_1"/>
    <property type="match status" value="1"/>
</dbReference>
<evidence type="ECO:0000313" key="5">
    <source>
        <dbReference type="Proteomes" id="UP000291758"/>
    </source>
</evidence>
<keyword evidence="5" id="KW-1185">Reference proteome</keyword>
<dbReference type="OrthoDB" id="3218228at2"/>
<dbReference type="InterPro" id="IPR015330">
    <property type="entry name" value="DNA_primase/pol_bifunc_N"/>
</dbReference>
<evidence type="ECO:0000256" key="1">
    <source>
        <dbReference type="SAM" id="MobiDB-lite"/>
    </source>
</evidence>
<dbReference type="InterPro" id="IPR014820">
    <property type="entry name" value="PriCT_1"/>
</dbReference>